<dbReference type="EMBL" id="NBXB01000045">
    <property type="protein sequence ID" value="RFA12094.1"/>
    <property type="molecule type" value="Genomic_DNA"/>
</dbReference>
<evidence type="ECO:0000259" key="2">
    <source>
        <dbReference type="Pfam" id="PF01494"/>
    </source>
</evidence>
<accession>A0A3E0VQ14</accession>
<dbReference type="RefSeq" id="WP_116412871.1">
    <property type="nucleotide sequence ID" value="NZ_NBXB01000045.1"/>
</dbReference>
<keyword evidence="1" id="KW-0560">Oxidoreductase</keyword>
<dbReference type="OrthoDB" id="4246007at2"/>
<dbReference type="PANTHER" id="PTHR43476:SF3">
    <property type="entry name" value="FAD-BINDING MONOOXYGENASE"/>
    <property type="match status" value="1"/>
</dbReference>
<comment type="caution">
    <text evidence="3">The sequence shown here is derived from an EMBL/GenBank/DDBJ whole genome shotgun (WGS) entry which is preliminary data.</text>
</comment>
<dbReference type="PRINTS" id="PR00420">
    <property type="entry name" value="RNGMNOXGNASE"/>
</dbReference>
<dbReference type="Gene3D" id="3.30.70.2450">
    <property type="match status" value="1"/>
</dbReference>
<name>A0A3E0VQ14_9MICO</name>
<evidence type="ECO:0000313" key="4">
    <source>
        <dbReference type="Proteomes" id="UP000256541"/>
    </source>
</evidence>
<dbReference type="GO" id="GO:0008688">
    <property type="term" value="F:3-(3-hydroxyphenyl)propionate hydroxylase activity"/>
    <property type="evidence" value="ECO:0007669"/>
    <property type="project" value="TreeGrafter"/>
</dbReference>
<evidence type="ECO:0000313" key="3">
    <source>
        <dbReference type="EMBL" id="RFA12094.1"/>
    </source>
</evidence>
<dbReference type="SUPFAM" id="SSF51905">
    <property type="entry name" value="FAD/NAD(P)-binding domain"/>
    <property type="match status" value="1"/>
</dbReference>
<evidence type="ECO:0000256" key="1">
    <source>
        <dbReference type="ARBA" id="ARBA00023002"/>
    </source>
</evidence>
<dbReference type="GO" id="GO:0071949">
    <property type="term" value="F:FAD binding"/>
    <property type="evidence" value="ECO:0007669"/>
    <property type="project" value="InterPro"/>
</dbReference>
<dbReference type="AlphaFoldDB" id="A0A3E0VQ14"/>
<dbReference type="Proteomes" id="UP000256541">
    <property type="component" value="Unassembled WGS sequence"/>
</dbReference>
<dbReference type="GO" id="GO:0019622">
    <property type="term" value="P:3-(3-hydroxy)phenylpropionate catabolic process"/>
    <property type="evidence" value="ECO:0007669"/>
    <property type="project" value="TreeGrafter"/>
</dbReference>
<sequence length="534" mass="58531">MQPPKQPTDSHNNRLTDFDVVIVGYGPVGRLLALKLGGRGHRVLVVERQSTNYYLPRAVHFDDEASRIFQSVGVSPSAFPEAVEPYDNFYEWRAADLSTLTRLDWSGRGPSGWNVSNFFYQPALERVLSSKVEEQATVTVLNGFRAVDHRELADRVEVTLQESTGSERTVTARYVVGADGANSVVREWIGTDTVDLGYFHDWLVVDLKMKRTVVFDPPAWQLCDPARPTTLVPGGPGHRRFEFMRLPAESADELKTEAIAWQLIEPWGVTPAEADLVRHTVYTFQARYADTWRRGRLLIAGDSAHLMPPFAGQGMCSGLRDVANLEWKLDLVLSGKASEELLDSYGPERSEHVQHFIQESIALGEVICITDPHEARERDAVMRQQLADGIEMPPRPLPQLGTGFYLNQPFGGTLSIQDVVASEQGEGLFDDVTAGGGTLLLANADVRAALDEKTEEALLAVGIQTVTLAEKVAIGAVVDGTGTYATWLDSLGAVAVLVRPDFYIYGGATTTAEVPALAEAFLHGLTAPVATHIH</sequence>
<organism evidence="3 4">
    <name type="scientific">Subtercola boreus</name>
    <dbReference type="NCBI Taxonomy" id="120213"/>
    <lineage>
        <taxon>Bacteria</taxon>
        <taxon>Bacillati</taxon>
        <taxon>Actinomycetota</taxon>
        <taxon>Actinomycetes</taxon>
        <taxon>Micrococcales</taxon>
        <taxon>Microbacteriaceae</taxon>
        <taxon>Subtercola</taxon>
    </lineage>
</organism>
<dbReference type="InterPro" id="IPR036188">
    <property type="entry name" value="FAD/NAD-bd_sf"/>
</dbReference>
<dbReference type="InterPro" id="IPR002938">
    <property type="entry name" value="FAD-bd"/>
</dbReference>
<dbReference type="Gene3D" id="3.50.50.60">
    <property type="entry name" value="FAD/NAD(P)-binding domain"/>
    <property type="match status" value="1"/>
</dbReference>
<dbReference type="InterPro" id="IPR050631">
    <property type="entry name" value="PheA/TfdB_FAD_monoxygenase"/>
</dbReference>
<dbReference type="Pfam" id="PF01494">
    <property type="entry name" value="FAD_binding_3"/>
    <property type="match status" value="1"/>
</dbReference>
<dbReference type="PANTHER" id="PTHR43476">
    <property type="entry name" value="3-(3-HYDROXY-PHENYL)PROPIONATE/3-HYDROXYCINNAMIC ACID HYDROXYLASE"/>
    <property type="match status" value="1"/>
</dbReference>
<proteinExistence type="predicted"/>
<gene>
    <name evidence="3" type="ORF">B7R22_16805</name>
</gene>
<protein>
    <recommendedName>
        <fullName evidence="2">FAD-binding domain-containing protein</fullName>
    </recommendedName>
</protein>
<reference evidence="3 4" key="1">
    <citation type="submission" date="2017-04" db="EMBL/GenBank/DDBJ databases">
        <title>Comparative genome analysis of Subtercola boreus.</title>
        <authorList>
            <person name="Cho Y.-J."/>
            <person name="Cho A."/>
            <person name="Kim O.-S."/>
            <person name="Lee J.-I."/>
        </authorList>
    </citation>
    <scope>NUCLEOTIDE SEQUENCE [LARGE SCALE GENOMIC DNA]</scope>
    <source>
        <strain evidence="3 4">P27479</strain>
    </source>
</reference>
<feature type="domain" description="FAD-binding" evidence="2">
    <location>
        <begin position="18"/>
        <end position="359"/>
    </location>
</feature>
<dbReference type="NCBIfam" id="NF004829">
    <property type="entry name" value="PRK06183.1-3"/>
    <property type="match status" value="1"/>
</dbReference>